<evidence type="ECO:0000313" key="1">
    <source>
        <dbReference type="EMBL" id="MDO1447929.1"/>
    </source>
</evidence>
<dbReference type="EMBL" id="JAUKPO010000009">
    <property type="protein sequence ID" value="MDO1447929.1"/>
    <property type="molecule type" value="Genomic_DNA"/>
</dbReference>
<dbReference type="InterPro" id="IPR016195">
    <property type="entry name" value="Pol/histidinol_Pase-like"/>
</dbReference>
<dbReference type="Proteomes" id="UP001168528">
    <property type="component" value="Unassembled WGS sequence"/>
</dbReference>
<accession>A0ABT8R742</accession>
<name>A0ABT8R742_9BACT</name>
<dbReference type="NCBIfam" id="NF038032">
    <property type="entry name" value="CehA_McbA_metalo"/>
    <property type="match status" value="1"/>
</dbReference>
<dbReference type="SUPFAM" id="SSF89550">
    <property type="entry name" value="PHP domain-like"/>
    <property type="match status" value="1"/>
</dbReference>
<protein>
    <submittedName>
        <fullName evidence="1">CehA/McbA family metallohydrolase</fullName>
    </submittedName>
</protein>
<gene>
    <name evidence="1" type="ORF">Q0590_16780</name>
</gene>
<comment type="caution">
    <text evidence="1">The sequence shown here is derived from an EMBL/GenBank/DDBJ whole genome shotgun (WGS) entry which is preliminary data.</text>
</comment>
<organism evidence="1 2">
    <name type="scientific">Rhodocytophaga aerolata</name>
    <dbReference type="NCBI Taxonomy" id="455078"/>
    <lineage>
        <taxon>Bacteria</taxon>
        <taxon>Pseudomonadati</taxon>
        <taxon>Bacteroidota</taxon>
        <taxon>Cytophagia</taxon>
        <taxon>Cytophagales</taxon>
        <taxon>Rhodocytophagaceae</taxon>
        <taxon>Rhodocytophaga</taxon>
    </lineage>
</organism>
<keyword evidence="2" id="KW-1185">Reference proteome</keyword>
<proteinExistence type="predicted"/>
<evidence type="ECO:0000313" key="2">
    <source>
        <dbReference type="Proteomes" id="UP001168528"/>
    </source>
</evidence>
<dbReference type="RefSeq" id="WP_302038734.1">
    <property type="nucleotide sequence ID" value="NZ_JAUKPO010000009.1"/>
</dbReference>
<sequence length="513" mass="58104">MAQSNKAGRLSIVVQDQNTRQPTAVRVKLTQNGYAVKQLPAKAVAIMYGLWDHADGYGFQPDSSFYVEGSFQLELPAGNYQLQLAKGNEYLSQTHSIRIEAGKTFKQTYSLSRWIDTPKMGWYSADGHIHIRRSPREDSLLATWIKAEDIHVGVMLRMGDFWEIYYPQYAYGEKGIYQQKDYMFVPGQEDPRTPELGHVLSLGASDRVRMKEDYYYYDKVFDSLGILGGLNGYAHGGDSFHGYRGLILDGLRKKLDYLEILQYCASSQPLMQENYYHLLNMGIPITAIAGSDFPWCGQDHSGGKPENSAQIGNVRFYTYTGAEFSYSRWKEGLRKGHTFVSNGPILDFKVNNHLPGDKIEAEKGQMLTITAQAFGHSSQQPLEALEIVRHGKVLARVTAKDLKQTSGHLTLELKLPAEQGIWLAARCFAENNGVAHTTPVYVSVDGRGFHDPATIAHYIGLSEQYLKELENEIQHKSDSVEYQAWRYRSGLMLRIAEVRQILQTMRDRKEKSE</sequence>
<reference evidence="1" key="1">
    <citation type="submission" date="2023-07" db="EMBL/GenBank/DDBJ databases">
        <title>The genome sequence of Rhodocytophaga aerolata KACC 12507.</title>
        <authorList>
            <person name="Zhang X."/>
        </authorList>
    </citation>
    <scope>NUCLEOTIDE SEQUENCE</scope>
    <source>
        <strain evidence="1">KACC 12507</strain>
    </source>
</reference>